<dbReference type="SUPFAM" id="SSF56003">
    <property type="entry name" value="Molybdenum cofactor-binding domain"/>
    <property type="match status" value="1"/>
</dbReference>
<keyword evidence="2" id="KW-0560">Oxidoreductase</keyword>
<evidence type="ECO:0000256" key="2">
    <source>
        <dbReference type="ARBA" id="ARBA00023002"/>
    </source>
</evidence>
<dbReference type="InterPro" id="IPR000674">
    <property type="entry name" value="Ald_Oxase/Xan_DH_a/b"/>
</dbReference>
<sequence length="804" mass="86228">MGTRVFGERVERREDARLTTGQGRYLDDLGQGALAAAFVRSPHAHARIADIDVSGALDVDGLLAIYTWEDLPGRIGEPLPLLIPHPALTHGRTGYPLARDVVRHVGEPVAMVVARDRYLAEDAAERVRVEYEPLPAVVGIEAASRAEHLVHDDVPGNVGAVLVQENGDAPAAIESAPHVLEFSLSIERSASMPLEGRGVYARWDADDGSLRVYSSTQASTSVRAAIAARLGLPNGKVEVIAPDVGGGFGVKIVHPWPEEILVPWAARLLDREIKWAEDRREHFVSAAHERGQLQDVRVGFDDDGRVLGLDVRIRHDHGAYTPYGIIIPIVTSTQLLGPYKIGAYRAEVTSLYTNTLIVTPYRGAGRPQGVFCMERTMDRIARHLGRDRAEVRAANFIQPDEFPYDQGLTFQDGRPLIYDSGDYPELLRKARELIGWDGFEAERAKARAHGRRIGIGLGVYVEGTGVGPYEGGHVEIDTAGRVHVSTGLTSQGQGHETVFAQIAAAELGVPIEDVHVTTGDTRRFGYAVGTFASRAAVMSGNAIALASRKVRAKALRIAGEALEADPGDLDITGGVVHVRGDPSASVPLRTVAVLSNPLRYAFDAEAAAATQFAVGRPVTEPPVASGDEPGLEGRDYYSPVRSTFAAGAHAAIVEVDPDTAEIAILRYAVVHDCGRLINPMVVEGQIHGGVAQGVGGALYERMVYDESGQLLNASFMDFLMPYATEIPHIETDHMETPSPLNPLGIKGAGEAGVIPVSAVIASAVEDAEGVRVDAMPISPDELYTLRERAAADASLRVREGVRAG</sequence>
<evidence type="ECO:0000313" key="4">
    <source>
        <dbReference type="EMBL" id="NKZ08241.1"/>
    </source>
</evidence>
<keyword evidence="5" id="KW-1185">Reference proteome</keyword>
<dbReference type="EMBL" id="JAAXPI010000075">
    <property type="protein sequence ID" value="NKZ08241.1"/>
    <property type="molecule type" value="Genomic_DNA"/>
</dbReference>
<reference evidence="4 5" key="1">
    <citation type="submission" date="2020-04" db="EMBL/GenBank/DDBJ databases">
        <title>MicrobeNet Type strains.</title>
        <authorList>
            <person name="Nicholson A.C."/>
        </authorList>
    </citation>
    <scope>NUCLEOTIDE SEQUENCE [LARGE SCALE GENOMIC DNA]</scope>
    <source>
        <strain evidence="4 5">ATCC BAA-277</strain>
    </source>
</reference>
<dbReference type="InterPro" id="IPR037165">
    <property type="entry name" value="AldOxase/xan_DH_Mopterin-bd_sf"/>
</dbReference>
<keyword evidence="1" id="KW-0500">Molybdenum</keyword>
<dbReference type="Pfam" id="PF01315">
    <property type="entry name" value="Ald_Xan_dh_C"/>
    <property type="match status" value="1"/>
</dbReference>
<dbReference type="InterPro" id="IPR008274">
    <property type="entry name" value="AldOxase/xan_DH_MoCoBD1"/>
</dbReference>
<dbReference type="Pfam" id="PF02738">
    <property type="entry name" value="MoCoBD_1"/>
    <property type="match status" value="1"/>
</dbReference>
<name>A0A846Z7C6_9ACTN</name>
<organism evidence="4 5">
    <name type="scientific">Actinomadura latina</name>
    <dbReference type="NCBI Taxonomy" id="163603"/>
    <lineage>
        <taxon>Bacteria</taxon>
        <taxon>Bacillati</taxon>
        <taxon>Actinomycetota</taxon>
        <taxon>Actinomycetes</taxon>
        <taxon>Streptosporangiales</taxon>
        <taxon>Thermomonosporaceae</taxon>
        <taxon>Actinomadura</taxon>
    </lineage>
</organism>
<proteinExistence type="predicted"/>
<dbReference type="GO" id="GO:0016491">
    <property type="term" value="F:oxidoreductase activity"/>
    <property type="evidence" value="ECO:0007669"/>
    <property type="project" value="UniProtKB-KW"/>
</dbReference>
<dbReference type="Pfam" id="PF20256">
    <property type="entry name" value="MoCoBD_2"/>
    <property type="match status" value="1"/>
</dbReference>
<dbReference type="SUPFAM" id="SSF54665">
    <property type="entry name" value="CO dehydrogenase molybdoprotein N-domain-like"/>
    <property type="match status" value="1"/>
</dbReference>
<dbReference type="Gene3D" id="3.90.1170.50">
    <property type="entry name" value="Aldehyde oxidase/xanthine dehydrogenase, a/b hammerhead"/>
    <property type="match status" value="1"/>
</dbReference>
<dbReference type="InterPro" id="IPR036856">
    <property type="entry name" value="Ald_Oxase/Xan_DH_a/b_sf"/>
</dbReference>
<dbReference type="Proteomes" id="UP000579250">
    <property type="component" value="Unassembled WGS sequence"/>
</dbReference>
<protein>
    <submittedName>
        <fullName evidence="4">Xanthine dehydrogenase family protein</fullName>
    </submittedName>
</protein>
<dbReference type="PANTHER" id="PTHR11908">
    <property type="entry name" value="XANTHINE DEHYDROGENASE"/>
    <property type="match status" value="1"/>
</dbReference>
<dbReference type="NCBIfam" id="NF040766">
    <property type="entry name" value="CODH_aero_grp5"/>
    <property type="match status" value="1"/>
</dbReference>
<dbReference type="SMART" id="SM01008">
    <property type="entry name" value="Ald_Xan_dh_C"/>
    <property type="match status" value="1"/>
</dbReference>
<evidence type="ECO:0000259" key="3">
    <source>
        <dbReference type="SMART" id="SM01008"/>
    </source>
</evidence>
<dbReference type="InterPro" id="IPR016208">
    <property type="entry name" value="Ald_Oxase/xanthine_DH-like"/>
</dbReference>
<feature type="domain" description="Aldehyde oxidase/xanthine dehydrogenase a/b hammerhead" evidence="3">
    <location>
        <begin position="20"/>
        <end position="135"/>
    </location>
</feature>
<evidence type="ECO:0000256" key="1">
    <source>
        <dbReference type="ARBA" id="ARBA00022505"/>
    </source>
</evidence>
<dbReference type="AlphaFoldDB" id="A0A846Z7C6"/>
<dbReference type="RefSeq" id="WP_067631231.1">
    <property type="nucleotide sequence ID" value="NZ_JAAXPI010000075.1"/>
</dbReference>
<dbReference type="GO" id="GO:0005506">
    <property type="term" value="F:iron ion binding"/>
    <property type="evidence" value="ECO:0007669"/>
    <property type="project" value="InterPro"/>
</dbReference>
<evidence type="ECO:0000313" key="5">
    <source>
        <dbReference type="Proteomes" id="UP000579250"/>
    </source>
</evidence>
<gene>
    <name evidence="4" type="ORF">HGB48_31585</name>
</gene>
<comment type="caution">
    <text evidence="4">The sequence shown here is derived from an EMBL/GenBank/DDBJ whole genome shotgun (WGS) entry which is preliminary data.</text>
</comment>
<dbReference type="InterPro" id="IPR046867">
    <property type="entry name" value="AldOxase/xan_DH_MoCoBD2"/>
</dbReference>
<accession>A0A846Z7C6</accession>
<dbReference type="PANTHER" id="PTHR11908:SF132">
    <property type="entry name" value="ALDEHYDE OXIDASE 1-RELATED"/>
    <property type="match status" value="1"/>
</dbReference>
<dbReference type="Gene3D" id="3.30.365.10">
    <property type="entry name" value="Aldehyde oxidase/xanthine dehydrogenase, molybdopterin binding domain"/>
    <property type="match status" value="4"/>
</dbReference>